<dbReference type="InterPro" id="IPR050370">
    <property type="entry name" value="HES_HEY"/>
</dbReference>
<reference evidence="8" key="2">
    <citation type="submission" date="2025-08" db="UniProtKB">
        <authorList>
            <consortium name="Ensembl"/>
        </authorList>
    </citation>
    <scope>IDENTIFICATION</scope>
</reference>
<feature type="compositionally biased region" description="Low complexity" evidence="6">
    <location>
        <begin position="114"/>
        <end position="147"/>
    </location>
</feature>
<dbReference type="AlphaFoldDB" id="A0A3P8T303"/>
<evidence type="ECO:0000256" key="6">
    <source>
        <dbReference type="SAM" id="MobiDB-lite"/>
    </source>
</evidence>
<reference evidence="8 9" key="1">
    <citation type="submission" date="2018-03" db="EMBL/GenBank/DDBJ databases">
        <title>Finding Nemo's genes: A chromosome-scale reference assembly of the genome of the orange clownfish Amphiprion percula.</title>
        <authorList>
            <person name="Lehmann R."/>
        </authorList>
    </citation>
    <scope>NUCLEOTIDE SEQUENCE</scope>
</reference>
<dbReference type="GeneTree" id="ENSGT00940000163190"/>
<keyword evidence="2" id="KW-0678">Repressor</keyword>
<keyword evidence="3" id="KW-0805">Transcription regulation</keyword>
<dbReference type="SMART" id="SM00353">
    <property type="entry name" value="HLH"/>
    <property type="match status" value="1"/>
</dbReference>
<feature type="domain" description="BHLH" evidence="7">
    <location>
        <begin position="13"/>
        <end position="67"/>
    </location>
</feature>
<protein>
    <submittedName>
        <fullName evidence="8">Hairy-related 12</fullName>
    </submittedName>
</protein>
<dbReference type="STRING" id="161767.ENSAPEP00000019545"/>
<accession>A0A3P8T303</accession>
<evidence type="ECO:0000256" key="1">
    <source>
        <dbReference type="ARBA" id="ARBA00004123"/>
    </source>
</evidence>
<dbReference type="InterPro" id="IPR036638">
    <property type="entry name" value="HLH_DNA-bd_sf"/>
</dbReference>
<sequence length="147" mass="16364">MDPSVALTCLSPLPQLKKPVMEKLCRDRINSCIEELSVIIGKEFHKEERKLVKADILEMTVNFLRQQLQAGVCQGDYSQGYSHCWRDSMRFLSSSEALVPPRQGLQRQDQKLQRPPAAAASGSSRSSPGCRLSPAWSWAPASARCSC</sequence>
<reference evidence="8" key="3">
    <citation type="submission" date="2025-09" db="UniProtKB">
        <authorList>
            <consortium name="Ensembl"/>
        </authorList>
    </citation>
    <scope>IDENTIFICATION</scope>
</reference>
<dbReference type="Ensembl" id="ENSAPET00000020073.1">
    <property type="protein sequence ID" value="ENSAPEP00000019545.1"/>
    <property type="gene ID" value="ENSAPEG00000013926.1"/>
</dbReference>
<comment type="subcellular location">
    <subcellularLocation>
        <location evidence="1">Nucleus</location>
    </subcellularLocation>
</comment>
<dbReference type="Gene3D" id="4.10.280.10">
    <property type="entry name" value="Helix-loop-helix DNA-binding domain"/>
    <property type="match status" value="1"/>
</dbReference>
<keyword evidence="4" id="KW-0804">Transcription</keyword>
<keyword evidence="9" id="KW-1185">Reference proteome</keyword>
<keyword evidence="5" id="KW-0539">Nucleus</keyword>
<dbReference type="InterPro" id="IPR011598">
    <property type="entry name" value="bHLH_dom"/>
</dbReference>
<dbReference type="PROSITE" id="PS50888">
    <property type="entry name" value="BHLH"/>
    <property type="match status" value="1"/>
</dbReference>
<evidence type="ECO:0000313" key="8">
    <source>
        <dbReference type="Ensembl" id="ENSAPEP00000019545.1"/>
    </source>
</evidence>
<dbReference type="GO" id="GO:0005634">
    <property type="term" value="C:nucleus"/>
    <property type="evidence" value="ECO:0007669"/>
    <property type="project" value="UniProtKB-SubCell"/>
</dbReference>
<evidence type="ECO:0000256" key="4">
    <source>
        <dbReference type="ARBA" id="ARBA00023163"/>
    </source>
</evidence>
<evidence type="ECO:0000256" key="5">
    <source>
        <dbReference type="ARBA" id="ARBA00023242"/>
    </source>
</evidence>
<dbReference type="PANTHER" id="PTHR10985">
    <property type="entry name" value="BASIC HELIX-LOOP-HELIX TRANSCRIPTION FACTOR, HES-RELATED"/>
    <property type="match status" value="1"/>
</dbReference>
<organism evidence="8 9">
    <name type="scientific">Amphiprion percula</name>
    <name type="common">Orange clownfish</name>
    <name type="synonym">Lutjanus percula</name>
    <dbReference type="NCBI Taxonomy" id="161767"/>
    <lineage>
        <taxon>Eukaryota</taxon>
        <taxon>Metazoa</taxon>
        <taxon>Chordata</taxon>
        <taxon>Craniata</taxon>
        <taxon>Vertebrata</taxon>
        <taxon>Euteleostomi</taxon>
        <taxon>Actinopterygii</taxon>
        <taxon>Neopterygii</taxon>
        <taxon>Teleostei</taxon>
        <taxon>Neoteleostei</taxon>
        <taxon>Acanthomorphata</taxon>
        <taxon>Ovalentaria</taxon>
        <taxon>Pomacentridae</taxon>
        <taxon>Amphiprion</taxon>
    </lineage>
</organism>
<evidence type="ECO:0000313" key="9">
    <source>
        <dbReference type="Proteomes" id="UP000265080"/>
    </source>
</evidence>
<dbReference type="Pfam" id="PF00010">
    <property type="entry name" value="HLH"/>
    <property type="match status" value="1"/>
</dbReference>
<proteinExistence type="predicted"/>
<evidence type="ECO:0000256" key="3">
    <source>
        <dbReference type="ARBA" id="ARBA00023015"/>
    </source>
</evidence>
<feature type="region of interest" description="Disordered" evidence="6">
    <location>
        <begin position="101"/>
        <end position="147"/>
    </location>
</feature>
<dbReference type="SUPFAM" id="SSF47459">
    <property type="entry name" value="HLH, helix-loop-helix DNA-binding domain"/>
    <property type="match status" value="1"/>
</dbReference>
<dbReference type="Proteomes" id="UP000265080">
    <property type="component" value="Chromosome 8"/>
</dbReference>
<name>A0A3P8T303_AMPPE</name>
<evidence type="ECO:0000259" key="7">
    <source>
        <dbReference type="PROSITE" id="PS50888"/>
    </source>
</evidence>
<evidence type="ECO:0000256" key="2">
    <source>
        <dbReference type="ARBA" id="ARBA00022491"/>
    </source>
</evidence>
<dbReference type="GO" id="GO:0046983">
    <property type="term" value="F:protein dimerization activity"/>
    <property type="evidence" value="ECO:0007669"/>
    <property type="project" value="InterPro"/>
</dbReference>